<dbReference type="PRINTS" id="PR00862">
    <property type="entry name" value="PROLIGOPTASE"/>
</dbReference>
<evidence type="ECO:0000259" key="9">
    <source>
        <dbReference type="Pfam" id="PF02897"/>
    </source>
</evidence>
<evidence type="ECO:0000256" key="1">
    <source>
        <dbReference type="ARBA" id="ARBA00001070"/>
    </source>
</evidence>
<dbReference type="OrthoDB" id="9801421at2"/>
<feature type="domain" description="Peptidase S9A N-terminal" evidence="9">
    <location>
        <begin position="25"/>
        <end position="425"/>
    </location>
</feature>
<dbReference type="GO" id="GO:0004252">
    <property type="term" value="F:serine-type endopeptidase activity"/>
    <property type="evidence" value="ECO:0007669"/>
    <property type="project" value="UniProtKB-EC"/>
</dbReference>
<name>A0A1S1HI58_9SPHN</name>
<feature type="domain" description="Peptidase S9 prolyl oligopeptidase catalytic" evidence="8">
    <location>
        <begin position="483"/>
        <end position="697"/>
    </location>
</feature>
<comment type="similarity">
    <text evidence="2">Belongs to the peptidase S9A family.</text>
</comment>
<evidence type="ECO:0000313" key="11">
    <source>
        <dbReference type="Proteomes" id="UP000179467"/>
    </source>
</evidence>
<dbReference type="InterPro" id="IPR001375">
    <property type="entry name" value="Peptidase_S9_cat"/>
</dbReference>
<keyword evidence="7" id="KW-0732">Signal</keyword>
<feature type="signal peptide" evidence="7">
    <location>
        <begin position="1"/>
        <end position="18"/>
    </location>
</feature>
<dbReference type="GO" id="GO:0005829">
    <property type="term" value="C:cytosol"/>
    <property type="evidence" value="ECO:0007669"/>
    <property type="project" value="TreeGrafter"/>
</dbReference>
<dbReference type="InterPro" id="IPR002471">
    <property type="entry name" value="Pept_S9_AS"/>
</dbReference>
<proteinExistence type="inferred from homology"/>
<dbReference type="EC" id="3.4.21.26" evidence="3"/>
<dbReference type="PROSITE" id="PS00708">
    <property type="entry name" value="PRO_ENDOPEP_SER"/>
    <property type="match status" value="1"/>
</dbReference>
<evidence type="ECO:0000259" key="8">
    <source>
        <dbReference type="Pfam" id="PF00326"/>
    </source>
</evidence>
<feature type="chain" id="PRO_5010280146" description="prolyl oligopeptidase" evidence="7">
    <location>
        <begin position="19"/>
        <end position="703"/>
    </location>
</feature>
<evidence type="ECO:0000256" key="6">
    <source>
        <dbReference type="ARBA" id="ARBA00022825"/>
    </source>
</evidence>
<dbReference type="InterPro" id="IPR051167">
    <property type="entry name" value="Prolyl_oligopep/macrocyclase"/>
</dbReference>
<dbReference type="PANTHER" id="PTHR42881">
    <property type="entry name" value="PROLYL ENDOPEPTIDASE"/>
    <property type="match status" value="1"/>
</dbReference>
<reference evidence="10 11" key="1">
    <citation type="submission" date="2016-09" db="EMBL/GenBank/DDBJ databases">
        <title>Metabolic pathway, cell adaptation mechanisms and a novel monoxygenase revealed through proteogenomic-transcription analysis of a Sphingomonas haloaromaticamans strain degrading the fungicide ortho-phenylphenol.</title>
        <authorList>
            <person name="Perruchon C."/>
            <person name="Papadopoulou E.S."/>
            <person name="Rousidou C."/>
            <person name="Vasileiadis S."/>
            <person name="Tanou G."/>
            <person name="Amoutzias G."/>
            <person name="Molassiotis A."/>
            <person name="Karpouzas D.G."/>
        </authorList>
    </citation>
    <scope>NUCLEOTIDE SEQUENCE [LARGE SCALE GENOMIC DNA]</scope>
    <source>
        <strain evidence="10 11">P3</strain>
    </source>
</reference>
<dbReference type="Pfam" id="PF00326">
    <property type="entry name" value="Peptidase_S9"/>
    <property type="match status" value="1"/>
</dbReference>
<gene>
    <name evidence="10" type="ORF">BHE75_03969</name>
</gene>
<keyword evidence="5 10" id="KW-0378">Hydrolase</keyword>
<evidence type="ECO:0000256" key="5">
    <source>
        <dbReference type="ARBA" id="ARBA00022801"/>
    </source>
</evidence>
<comment type="catalytic activity">
    <reaction evidence="1">
        <text>Hydrolysis of Pro-|-Xaa &gt;&gt; Ala-|-Xaa in oligopeptides.</text>
        <dbReference type="EC" id="3.4.21.26"/>
    </reaction>
</comment>
<dbReference type="Proteomes" id="UP000179467">
    <property type="component" value="Unassembled WGS sequence"/>
</dbReference>
<dbReference type="GO" id="GO:0070012">
    <property type="term" value="F:oligopeptidase activity"/>
    <property type="evidence" value="ECO:0007669"/>
    <property type="project" value="TreeGrafter"/>
</dbReference>
<evidence type="ECO:0000256" key="4">
    <source>
        <dbReference type="ARBA" id="ARBA00022670"/>
    </source>
</evidence>
<dbReference type="InterPro" id="IPR023302">
    <property type="entry name" value="Pept_S9A_N"/>
</dbReference>
<dbReference type="AlphaFoldDB" id="A0A1S1HI58"/>
<dbReference type="SUPFAM" id="SSF50993">
    <property type="entry name" value="Peptidase/esterase 'gauge' domain"/>
    <property type="match status" value="1"/>
</dbReference>
<dbReference type="InterPro" id="IPR029058">
    <property type="entry name" value="AB_hydrolase_fold"/>
</dbReference>
<accession>A0A1S1HI58</accession>
<dbReference type="InterPro" id="IPR002470">
    <property type="entry name" value="Peptidase_S9A"/>
</dbReference>
<dbReference type="GO" id="GO:0006508">
    <property type="term" value="P:proteolysis"/>
    <property type="evidence" value="ECO:0007669"/>
    <property type="project" value="UniProtKB-KW"/>
</dbReference>
<evidence type="ECO:0000256" key="7">
    <source>
        <dbReference type="SAM" id="SignalP"/>
    </source>
</evidence>
<dbReference type="Pfam" id="PF02897">
    <property type="entry name" value="Peptidase_S9_N"/>
    <property type="match status" value="1"/>
</dbReference>
<evidence type="ECO:0000256" key="2">
    <source>
        <dbReference type="ARBA" id="ARBA00005228"/>
    </source>
</evidence>
<sequence length="703" mass="76528">MKNLVAAFLLGAAAPVIAAPITYPVTERGPVVENHFGQPIADPYRWLENDVRTDPKVAEWVASENGVTNAYLSTLPGRAAIKQRLTALWNYERFELPEKAGANYFYTRNDGLQNQSVLYVRAGLEGTPRALIDPNGWAKDGATALAEWKPSKDGTKLAYAVQDGGTDWRTVRLLDVATAQPLADELKWVKFSNLAWAKDGSGLYYSRFAEPAAGAAFQALNENQQVYFHRLGTPQAQDVLVYATPDRPKLGHSAQVTEDGAWLVVTSAEGTDDRYEITLIDLRKPGAAPVTLVKGLENNWTLAGSAGDTFYFVTNKDAPLQRIVALDAAGAVREIVPQDKATIDSAAIVGGKLVVTYLVDARTEVRLFGLDGQPAGKVDLPGIGTAIGFEGDAGDPETFFAFTSFNVPKAIYRYDVATGAVTPFAVPKVAFDPADYVVEQRFYRSKDGTRVPLFVVYRKGANLKPGLPTLLYAYGGFNIASRPSFSPANLAWMEMGGVYALANIRGGGEYGKAWHDAGRLANKQNVFDDFIAAGEYLINEGITGRGRLAIMGRSNGGLLIGAVTNQRPDLFAAALPAVGVMDMLRFDRFTAGRYWVDDYGYPDRQPDFDVLRRYSPYHNIRDGVPYPAILVTTADTDDRVVPGHSFKYVAALQAARIGDRPHLIRIETRAGHGSGKPTDKLIAEFADLWAFAARWTGLAVPGQ</sequence>
<organism evidence="10 11">
    <name type="scientific">Edaphosphingomonas haloaromaticamans</name>
    <dbReference type="NCBI Taxonomy" id="653954"/>
    <lineage>
        <taxon>Bacteria</taxon>
        <taxon>Pseudomonadati</taxon>
        <taxon>Pseudomonadota</taxon>
        <taxon>Alphaproteobacteria</taxon>
        <taxon>Sphingomonadales</taxon>
        <taxon>Rhizorhabdaceae</taxon>
        <taxon>Edaphosphingomonas</taxon>
    </lineage>
</organism>
<keyword evidence="4" id="KW-0645">Protease</keyword>
<protein>
    <recommendedName>
        <fullName evidence="3">prolyl oligopeptidase</fullName>
        <ecNumber evidence="3">3.4.21.26</ecNumber>
    </recommendedName>
</protein>
<comment type="caution">
    <text evidence="10">The sequence shown here is derived from an EMBL/GenBank/DDBJ whole genome shotgun (WGS) entry which is preliminary data.</text>
</comment>
<dbReference type="RefSeq" id="WP_070934930.1">
    <property type="nucleotide sequence ID" value="NZ_MIPT01000001.1"/>
</dbReference>
<dbReference type="Gene3D" id="2.130.10.120">
    <property type="entry name" value="Prolyl oligopeptidase, N-terminal domain"/>
    <property type="match status" value="1"/>
</dbReference>
<keyword evidence="6" id="KW-0720">Serine protease</keyword>
<dbReference type="FunFam" id="3.40.50.1820:FF:000005">
    <property type="entry name" value="Prolyl endopeptidase"/>
    <property type="match status" value="1"/>
</dbReference>
<evidence type="ECO:0000256" key="3">
    <source>
        <dbReference type="ARBA" id="ARBA00011897"/>
    </source>
</evidence>
<dbReference type="Gene3D" id="3.40.50.1820">
    <property type="entry name" value="alpha/beta hydrolase"/>
    <property type="match status" value="1"/>
</dbReference>
<evidence type="ECO:0000313" key="10">
    <source>
        <dbReference type="EMBL" id="OHT21954.1"/>
    </source>
</evidence>
<dbReference type="SUPFAM" id="SSF53474">
    <property type="entry name" value="alpha/beta-Hydrolases"/>
    <property type="match status" value="1"/>
</dbReference>
<dbReference type="EMBL" id="MIPT01000001">
    <property type="protein sequence ID" value="OHT21954.1"/>
    <property type="molecule type" value="Genomic_DNA"/>
</dbReference>
<keyword evidence="11" id="KW-1185">Reference proteome</keyword>
<dbReference type="PANTHER" id="PTHR42881:SF2">
    <property type="entry name" value="PROLYL ENDOPEPTIDASE"/>
    <property type="match status" value="1"/>
</dbReference>